<dbReference type="InterPro" id="IPR046373">
    <property type="entry name" value="Acyl-CoA_Oxase/DH_mid-dom_sf"/>
</dbReference>
<dbReference type="PANTHER" id="PTHR43884:SF20">
    <property type="entry name" value="ACYL-COA DEHYDROGENASE FADE28"/>
    <property type="match status" value="1"/>
</dbReference>
<evidence type="ECO:0000256" key="1">
    <source>
        <dbReference type="ARBA" id="ARBA00001974"/>
    </source>
</evidence>
<feature type="domain" description="Acyl-CoA dehydrogenase/oxidase C-terminal" evidence="6">
    <location>
        <begin position="220"/>
        <end position="352"/>
    </location>
</feature>
<comment type="cofactor">
    <cofactor evidence="1">
        <name>FAD</name>
        <dbReference type="ChEBI" id="CHEBI:57692"/>
    </cofactor>
</comment>
<dbReference type="STRING" id="1415166.NONO_c29840"/>
<evidence type="ECO:0000256" key="5">
    <source>
        <dbReference type="ARBA" id="ARBA00023002"/>
    </source>
</evidence>
<evidence type="ECO:0000256" key="3">
    <source>
        <dbReference type="ARBA" id="ARBA00022630"/>
    </source>
</evidence>
<dbReference type="InterPro" id="IPR009100">
    <property type="entry name" value="AcylCoA_DH/oxidase_NM_dom_sf"/>
</dbReference>
<evidence type="ECO:0000256" key="2">
    <source>
        <dbReference type="ARBA" id="ARBA00009347"/>
    </source>
</evidence>
<evidence type="ECO:0000256" key="4">
    <source>
        <dbReference type="ARBA" id="ARBA00022827"/>
    </source>
</evidence>
<dbReference type="EMBL" id="CP006850">
    <property type="protein sequence ID" value="AHH17771.1"/>
    <property type="molecule type" value="Genomic_DNA"/>
</dbReference>
<keyword evidence="3" id="KW-0285">Flavoprotein</keyword>
<organism evidence="8 9">
    <name type="scientific">Nocardia nova SH22a</name>
    <dbReference type="NCBI Taxonomy" id="1415166"/>
    <lineage>
        <taxon>Bacteria</taxon>
        <taxon>Bacillati</taxon>
        <taxon>Actinomycetota</taxon>
        <taxon>Actinomycetes</taxon>
        <taxon>Mycobacteriales</taxon>
        <taxon>Nocardiaceae</taxon>
        <taxon>Nocardia</taxon>
    </lineage>
</organism>
<dbReference type="SUPFAM" id="SSF56645">
    <property type="entry name" value="Acyl-CoA dehydrogenase NM domain-like"/>
    <property type="match status" value="1"/>
</dbReference>
<evidence type="ECO:0000313" key="9">
    <source>
        <dbReference type="Proteomes" id="UP000019150"/>
    </source>
</evidence>
<keyword evidence="4" id="KW-0274">FAD</keyword>
<keyword evidence="9" id="KW-1185">Reference proteome</keyword>
<protein>
    <submittedName>
        <fullName evidence="8">Acyl-CoA dehydrogenase</fullName>
    </submittedName>
</protein>
<dbReference type="SUPFAM" id="SSF47203">
    <property type="entry name" value="Acyl-CoA dehydrogenase C-terminal domain-like"/>
    <property type="match status" value="1"/>
</dbReference>
<evidence type="ECO:0000259" key="6">
    <source>
        <dbReference type="Pfam" id="PF00441"/>
    </source>
</evidence>
<accession>W5TKK6</accession>
<feature type="domain" description="Acyl-CoA dehydrogenase/oxidase N-terminal" evidence="7">
    <location>
        <begin position="8"/>
        <end position="87"/>
    </location>
</feature>
<dbReference type="InterPro" id="IPR036250">
    <property type="entry name" value="AcylCo_DH-like_C"/>
</dbReference>
<dbReference type="Pfam" id="PF00441">
    <property type="entry name" value="Acyl-CoA_dh_1"/>
    <property type="match status" value="1"/>
</dbReference>
<dbReference type="PANTHER" id="PTHR43884">
    <property type="entry name" value="ACYL-COA DEHYDROGENASE"/>
    <property type="match status" value="1"/>
</dbReference>
<dbReference type="GO" id="GO:0050660">
    <property type="term" value="F:flavin adenine dinucleotide binding"/>
    <property type="evidence" value="ECO:0007669"/>
    <property type="project" value="InterPro"/>
</dbReference>
<dbReference type="Pfam" id="PF02771">
    <property type="entry name" value="Acyl-CoA_dh_N"/>
    <property type="match status" value="1"/>
</dbReference>
<dbReference type="Gene3D" id="2.40.110.10">
    <property type="entry name" value="Butyryl-CoA Dehydrogenase, subunit A, domain 2"/>
    <property type="match status" value="1"/>
</dbReference>
<dbReference type="InterPro" id="IPR037069">
    <property type="entry name" value="AcylCoA_DH/ox_N_sf"/>
</dbReference>
<dbReference type="InterPro" id="IPR009075">
    <property type="entry name" value="AcylCo_DH/oxidase_C"/>
</dbReference>
<dbReference type="InterPro" id="IPR013786">
    <property type="entry name" value="AcylCoA_DH/ox_N"/>
</dbReference>
<proteinExistence type="inferred from homology"/>
<reference evidence="8 9" key="1">
    <citation type="journal article" date="2014" name="Appl. Environ. Microbiol.">
        <title>Insights into the Microbial Degradation of Rubber and Gutta-Percha by Analysis of the Complete Genome of Nocardia nova SH22a.</title>
        <authorList>
            <person name="Luo Q."/>
            <person name="Hiessl S."/>
            <person name="Poehlein A."/>
            <person name="Daniel R."/>
            <person name="Steinbuchel A."/>
        </authorList>
    </citation>
    <scope>NUCLEOTIDE SEQUENCE [LARGE SCALE GENOMIC DNA]</scope>
    <source>
        <strain evidence="8">SH22a</strain>
    </source>
</reference>
<dbReference type="eggNOG" id="COG1960">
    <property type="taxonomic scope" value="Bacteria"/>
</dbReference>
<gene>
    <name evidence="8" type="ORF">NONO_c29840</name>
</gene>
<dbReference type="RefSeq" id="WP_025349231.1">
    <property type="nucleotide sequence ID" value="NZ_CP006850.1"/>
</dbReference>
<evidence type="ECO:0000313" key="8">
    <source>
        <dbReference type="EMBL" id="AHH17771.1"/>
    </source>
</evidence>
<sequence>MNLELTLEHLALRDSVRGYLESAPAPTGSSTATTAYWRGITGLGVTGLLIPESSGGGGATMTEAGIVLAELGRVLDPGPWMSTSVVVPRALARLEFGDRAAGLLGEIAAGTTIAALDVCGLRAPAAEAVRRGGEVVLNGTLAAVPDVSAAQVLLVPARDHGAVALFAVESASAGADFAVITGVDRSRERCRVTLRDAPARCLGQVGADTAGAIVDDVLIAAAADAVGAAGALLDLTVEYAKTRTQFGRPIGAFQAVAHLCVDMYETVELARGGVLRGLWAADSADDRERHSAAVELKAFSGRLATVGEIAVQVFGGIGFTWEHPAHRYFERLLSWSAYLGSPERYLREVGARFARDHATASRVTYG</sequence>
<dbReference type="Proteomes" id="UP000019150">
    <property type="component" value="Chromosome"/>
</dbReference>
<dbReference type="AlphaFoldDB" id="W5TKK6"/>
<name>W5TKK6_9NOCA</name>
<dbReference type="PATRIC" id="fig|1415166.3.peg.3058"/>
<keyword evidence="5" id="KW-0560">Oxidoreductase</keyword>
<evidence type="ECO:0000259" key="7">
    <source>
        <dbReference type="Pfam" id="PF02771"/>
    </source>
</evidence>
<dbReference type="Gene3D" id="1.20.140.10">
    <property type="entry name" value="Butyryl-CoA Dehydrogenase, subunit A, domain 3"/>
    <property type="match status" value="1"/>
</dbReference>
<dbReference type="KEGG" id="nno:NONO_c29840"/>
<dbReference type="GO" id="GO:0003995">
    <property type="term" value="F:acyl-CoA dehydrogenase activity"/>
    <property type="evidence" value="ECO:0007669"/>
    <property type="project" value="TreeGrafter"/>
</dbReference>
<dbReference type="Gene3D" id="1.10.540.10">
    <property type="entry name" value="Acyl-CoA dehydrogenase/oxidase, N-terminal domain"/>
    <property type="match status" value="1"/>
</dbReference>
<dbReference type="HOGENOM" id="CLU_018204_5_1_11"/>
<dbReference type="OrthoDB" id="8677713at2"/>
<comment type="similarity">
    <text evidence="2">Belongs to the acyl-CoA dehydrogenase family.</text>
</comment>